<dbReference type="GO" id="GO:0003677">
    <property type="term" value="F:DNA binding"/>
    <property type="evidence" value="ECO:0007669"/>
    <property type="project" value="InterPro"/>
</dbReference>
<name>A0A381VHP6_9ZZZZ</name>
<sequence length="333" mass="38495">MSTFILVDSFNMYHRAKHVAMRGANVDMKIGMAYHIMLSSVKLCYNKFKADHAVFCLEGRSWRRDFYEPYKKNRKVAQMAKTVREQEEDEIMFQSYDDMITFLDEKTNVTLLHNKEAEADDMIAIFIEAHPNDNHIIVSSDSDYLQLISDNVTMYDGVQNRIITKDGFFKDDKNMTPIKEKKTDEIKEAPNPEWLLFEKCIRGDTSDNIFSAYPGCRKKGTRNKVGMLEAFADKENGGFNWNNFMLQVWTDHNGEEHTVRDDFERNVKLIDLTAQPMDLKVKFVETIAENSIPKSKTGVGMNFLKFCGIHDLHNLAKSPDELASILNQPYPVQ</sequence>
<dbReference type="InterPro" id="IPR029060">
    <property type="entry name" value="PIN-like_dom_sf"/>
</dbReference>
<proteinExistence type="predicted"/>
<reference evidence="4" key="1">
    <citation type="submission" date="2018-05" db="EMBL/GenBank/DDBJ databases">
        <authorList>
            <person name="Lanie J.A."/>
            <person name="Ng W.-L."/>
            <person name="Kazmierczak K.M."/>
            <person name="Andrzejewski T.M."/>
            <person name="Davidsen T.M."/>
            <person name="Wayne K.J."/>
            <person name="Tettelin H."/>
            <person name="Glass J.I."/>
            <person name="Rusch D."/>
            <person name="Podicherti R."/>
            <person name="Tsui H.-C.T."/>
            <person name="Winkler M.E."/>
        </authorList>
    </citation>
    <scope>NUCLEOTIDE SEQUENCE</scope>
</reference>
<feature type="domain" description="5'-3' exonuclease" evidence="3">
    <location>
        <begin position="1"/>
        <end position="247"/>
    </location>
</feature>
<keyword evidence="2" id="KW-0378">Hydrolase</keyword>
<organism evidence="4">
    <name type="scientific">marine metagenome</name>
    <dbReference type="NCBI Taxonomy" id="408172"/>
    <lineage>
        <taxon>unclassified sequences</taxon>
        <taxon>metagenomes</taxon>
        <taxon>ecological metagenomes</taxon>
    </lineage>
</organism>
<dbReference type="Pfam" id="PF02739">
    <property type="entry name" value="5_3_exonuc_N"/>
    <property type="match status" value="1"/>
</dbReference>
<dbReference type="InterPro" id="IPR002421">
    <property type="entry name" value="5-3_exonuclease"/>
</dbReference>
<dbReference type="GO" id="GO:0008409">
    <property type="term" value="F:5'-3' exonuclease activity"/>
    <property type="evidence" value="ECO:0007669"/>
    <property type="project" value="InterPro"/>
</dbReference>
<dbReference type="InterPro" id="IPR020046">
    <property type="entry name" value="5-3_exonucl_a-hlix_arch_N"/>
</dbReference>
<gene>
    <name evidence="4" type="ORF">METZ01_LOCUS92729</name>
</gene>
<dbReference type="GO" id="GO:0017108">
    <property type="term" value="F:5'-flap endonuclease activity"/>
    <property type="evidence" value="ECO:0007669"/>
    <property type="project" value="InterPro"/>
</dbReference>
<keyword evidence="1" id="KW-0540">Nuclease</keyword>
<dbReference type="GO" id="GO:0033567">
    <property type="term" value="P:DNA replication, Okazaki fragment processing"/>
    <property type="evidence" value="ECO:0007669"/>
    <property type="project" value="InterPro"/>
</dbReference>
<evidence type="ECO:0000256" key="1">
    <source>
        <dbReference type="ARBA" id="ARBA00022722"/>
    </source>
</evidence>
<dbReference type="InterPro" id="IPR038969">
    <property type="entry name" value="FEN"/>
</dbReference>
<dbReference type="EMBL" id="UINC01008870">
    <property type="protein sequence ID" value="SVA39875.1"/>
    <property type="molecule type" value="Genomic_DNA"/>
</dbReference>
<evidence type="ECO:0000256" key="2">
    <source>
        <dbReference type="ARBA" id="ARBA00022801"/>
    </source>
</evidence>
<protein>
    <recommendedName>
        <fullName evidence="3">5'-3' exonuclease domain-containing protein</fullName>
    </recommendedName>
</protein>
<evidence type="ECO:0000313" key="4">
    <source>
        <dbReference type="EMBL" id="SVA39875.1"/>
    </source>
</evidence>
<dbReference type="SMART" id="SM00475">
    <property type="entry name" value="53EXOc"/>
    <property type="match status" value="1"/>
</dbReference>
<dbReference type="PANTHER" id="PTHR42646:SF2">
    <property type="entry name" value="5'-3' EXONUCLEASE FAMILY PROTEIN"/>
    <property type="match status" value="1"/>
</dbReference>
<dbReference type="Gene3D" id="3.40.50.1010">
    <property type="entry name" value="5'-nuclease"/>
    <property type="match status" value="1"/>
</dbReference>
<dbReference type="AlphaFoldDB" id="A0A381VHP6"/>
<dbReference type="SUPFAM" id="SSF88723">
    <property type="entry name" value="PIN domain-like"/>
    <property type="match status" value="1"/>
</dbReference>
<dbReference type="PANTHER" id="PTHR42646">
    <property type="entry name" value="FLAP ENDONUCLEASE XNI"/>
    <property type="match status" value="1"/>
</dbReference>
<evidence type="ECO:0000259" key="3">
    <source>
        <dbReference type="SMART" id="SM00475"/>
    </source>
</evidence>
<accession>A0A381VHP6</accession>